<keyword evidence="4" id="KW-0813">Transport</keyword>
<gene>
    <name evidence="14" type="primary">use1_3</name>
    <name evidence="14" type="ORF">FJT64_005844</name>
</gene>
<evidence type="ECO:0000256" key="6">
    <source>
        <dbReference type="ARBA" id="ARBA00022824"/>
    </source>
</evidence>
<evidence type="ECO:0000256" key="1">
    <source>
        <dbReference type="ARBA" id="ARBA00004163"/>
    </source>
</evidence>
<evidence type="ECO:0000256" key="12">
    <source>
        <dbReference type="SAM" id="MobiDB-lite"/>
    </source>
</evidence>
<evidence type="ECO:0000256" key="11">
    <source>
        <dbReference type="ARBA" id="ARBA00032711"/>
    </source>
</evidence>
<evidence type="ECO:0000256" key="9">
    <source>
        <dbReference type="ARBA" id="ARBA00022989"/>
    </source>
</evidence>
<dbReference type="AlphaFoldDB" id="A0A6A4VYU8"/>
<keyword evidence="8" id="KW-0653">Protein transport</keyword>
<feature type="compositionally biased region" description="Pro residues" evidence="12">
    <location>
        <begin position="72"/>
        <end position="95"/>
    </location>
</feature>
<reference evidence="14 15" key="1">
    <citation type="submission" date="2019-07" db="EMBL/GenBank/DDBJ databases">
        <title>Draft genome assembly of a fouling barnacle, Amphibalanus amphitrite (Darwin, 1854): The first reference genome for Thecostraca.</title>
        <authorList>
            <person name="Kim W."/>
        </authorList>
    </citation>
    <scope>NUCLEOTIDE SEQUENCE [LARGE SCALE GENOMIC DNA]</scope>
    <source>
        <strain evidence="14">SNU_AA5</strain>
        <tissue evidence="14">Soma without cirri and trophi</tissue>
    </source>
</reference>
<dbReference type="PANTHER" id="PTHR13050:SF7">
    <property type="entry name" value="VESICLE TRANSPORT PROTEIN USE1"/>
    <property type="match status" value="1"/>
</dbReference>
<keyword evidence="5 13" id="KW-0812">Transmembrane</keyword>
<evidence type="ECO:0000256" key="3">
    <source>
        <dbReference type="ARBA" id="ARBA00015843"/>
    </source>
</evidence>
<evidence type="ECO:0000256" key="4">
    <source>
        <dbReference type="ARBA" id="ARBA00022448"/>
    </source>
</evidence>
<dbReference type="PANTHER" id="PTHR13050">
    <property type="entry name" value="USE1-LIKE PROTEIN"/>
    <property type="match status" value="1"/>
</dbReference>
<evidence type="ECO:0000256" key="13">
    <source>
        <dbReference type="SAM" id="Phobius"/>
    </source>
</evidence>
<dbReference type="EMBL" id="VIIS01001538">
    <property type="protein sequence ID" value="KAF0296754.1"/>
    <property type="molecule type" value="Genomic_DNA"/>
</dbReference>
<dbReference type="GO" id="GO:0015031">
    <property type="term" value="P:protein transport"/>
    <property type="evidence" value="ECO:0007669"/>
    <property type="project" value="UniProtKB-KW"/>
</dbReference>
<dbReference type="EMBL" id="VIIS01001538">
    <property type="protein sequence ID" value="KAF0296755.1"/>
    <property type="molecule type" value="Genomic_DNA"/>
</dbReference>
<evidence type="ECO:0000256" key="2">
    <source>
        <dbReference type="ARBA" id="ARBA00007891"/>
    </source>
</evidence>
<dbReference type="Proteomes" id="UP000440578">
    <property type="component" value="Unassembled WGS sequence"/>
</dbReference>
<evidence type="ECO:0000313" key="15">
    <source>
        <dbReference type="Proteomes" id="UP000440578"/>
    </source>
</evidence>
<name>A0A6A4VYU8_AMPAM</name>
<evidence type="ECO:0000256" key="8">
    <source>
        <dbReference type="ARBA" id="ARBA00022927"/>
    </source>
</evidence>
<keyword evidence="6" id="KW-0256">Endoplasmic reticulum</keyword>
<evidence type="ECO:0000256" key="10">
    <source>
        <dbReference type="ARBA" id="ARBA00023136"/>
    </source>
</evidence>
<evidence type="ECO:0000256" key="7">
    <source>
        <dbReference type="ARBA" id="ARBA00022892"/>
    </source>
</evidence>
<protein>
    <recommendedName>
        <fullName evidence="3">Vesicle transport protein USE1</fullName>
    </recommendedName>
    <alternativeName>
        <fullName evidence="11">USE1-like protein</fullName>
    </alternativeName>
</protein>
<comment type="subcellular location">
    <subcellularLocation>
        <location evidence="1">Endoplasmic reticulum membrane</location>
        <topology evidence="1">Single-pass type IV membrane protein</topology>
    </subcellularLocation>
</comment>
<dbReference type="CDD" id="cd15860">
    <property type="entry name" value="SNARE_USE1"/>
    <property type="match status" value="1"/>
</dbReference>
<dbReference type="OrthoDB" id="4506189at2759"/>
<dbReference type="GO" id="GO:0005789">
    <property type="term" value="C:endoplasmic reticulum membrane"/>
    <property type="evidence" value="ECO:0007669"/>
    <property type="project" value="UniProtKB-SubCell"/>
</dbReference>
<feature type="region of interest" description="Disordered" evidence="12">
    <location>
        <begin position="71"/>
        <end position="95"/>
    </location>
</feature>
<dbReference type="EMBL" id="VIIS01001538">
    <property type="protein sequence ID" value="KAF0296756.1"/>
    <property type="molecule type" value="Genomic_DNA"/>
</dbReference>
<keyword evidence="7" id="KW-0931">ER-Golgi transport</keyword>
<organism evidence="14 15">
    <name type="scientific">Amphibalanus amphitrite</name>
    <name type="common">Striped barnacle</name>
    <name type="synonym">Balanus amphitrite</name>
    <dbReference type="NCBI Taxonomy" id="1232801"/>
    <lineage>
        <taxon>Eukaryota</taxon>
        <taxon>Metazoa</taxon>
        <taxon>Ecdysozoa</taxon>
        <taxon>Arthropoda</taxon>
        <taxon>Crustacea</taxon>
        <taxon>Multicrustacea</taxon>
        <taxon>Cirripedia</taxon>
        <taxon>Thoracica</taxon>
        <taxon>Thoracicalcarea</taxon>
        <taxon>Balanomorpha</taxon>
        <taxon>Balanoidea</taxon>
        <taxon>Balanidae</taxon>
        <taxon>Amphibalaninae</taxon>
        <taxon>Amphibalanus</taxon>
    </lineage>
</organism>
<keyword evidence="15" id="KW-1185">Reference proteome</keyword>
<comment type="similarity">
    <text evidence="2">Belongs to the USE1 family.</text>
</comment>
<evidence type="ECO:0000256" key="5">
    <source>
        <dbReference type="ARBA" id="ARBA00022692"/>
    </source>
</evidence>
<accession>A0A6A4VYU8</accession>
<sequence length="260" mass="28824">MASRMEVNLSRLLQQCERMAAAEECDGNWRYEQYVKALRTQFDALKSSPSAPSPEKLSEFGRRIEHLQSFLPPEPQVTPPSAEPPARPAASPPVSPVLTVVSRSHASPALTELRHRRGGRAHAEARAQLLGTPVGGDAAPAASGGGSVEEDFEQVMKRHHELQERAAEEMLALTRNLKEQSLIAKNVIAKDRETLERSTALTDKNTGRLERESQRLAEFSRRACRCWLWIMLAVVCATFMGMVVFIRLFGKKVLTATPAE</sequence>
<dbReference type="GO" id="GO:0005484">
    <property type="term" value="F:SNAP receptor activity"/>
    <property type="evidence" value="ECO:0007669"/>
    <property type="project" value="TreeGrafter"/>
</dbReference>
<keyword evidence="10 13" id="KW-0472">Membrane</keyword>
<dbReference type="Pfam" id="PF09753">
    <property type="entry name" value="Use1"/>
    <property type="match status" value="1"/>
</dbReference>
<evidence type="ECO:0000313" key="14">
    <source>
        <dbReference type="EMBL" id="KAF0296754.1"/>
    </source>
</evidence>
<feature type="transmembrane region" description="Helical" evidence="13">
    <location>
        <begin position="227"/>
        <end position="249"/>
    </location>
</feature>
<dbReference type="EMBL" id="VIIS01001538">
    <property type="protein sequence ID" value="KAF0296757.1"/>
    <property type="molecule type" value="Genomic_DNA"/>
</dbReference>
<comment type="caution">
    <text evidence="14">The sequence shown here is derived from an EMBL/GenBank/DDBJ whole genome shotgun (WGS) entry which is preliminary data.</text>
</comment>
<dbReference type="GO" id="GO:0031201">
    <property type="term" value="C:SNARE complex"/>
    <property type="evidence" value="ECO:0007669"/>
    <property type="project" value="TreeGrafter"/>
</dbReference>
<proteinExistence type="inferred from homology"/>
<keyword evidence="9 13" id="KW-1133">Transmembrane helix</keyword>
<dbReference type="GO" id="GO:0006890">
    <property type="term" value="P:retrograde vesicle-mediated transport, Golgi to endoplasmic reticulum"/>
    <property type="evidence" value="ECO:0007669"/>
    <property type="project" value="TreeGrafter"/>
</dbReference>
<dbReference type="InterPro" id="IPR019150">
    <property type="entry name" value="Vesicle_transport_protein_Use1"/>
</dbReference>